<dbReference type="Pfam" id="PF01420">
    <property type="entry name" value="Methylase_S"/>
    <property type="match status" value="1"/>
</dbReference>
<gene>
    <name evidence="5" type="ORF">J2S74_004538</name>
</gene>
<comment type="caution">
    <text evidence="5">The sequence shown here is derived from an EMBL/GenBank/DDBJ whole genome shotgun (WGS) entry which is preliminary data.</text>
</comment>
<keyword evidence="6" id="KW-1185">Reference proteome</keyword>
<protein>
    <submittedName>
        <fullName evidence="5">Type I restriction enzyme S subunit</fullName>
        <ecNumber evidence="5">3.1.21.3</ecNumber>
    </submittedName>
</protein>
<dbReference type="InterPro" id="IPR044946">
    <property type="entry name" value="Restrct_endonuc_typeI_TRD_sf"/>
</dbReference>
<keyword evidence="5" id="KW-0378">Hydrolase</keyword>
<dbReference type="Gene3D" id="3.90.220.20">
    <property type="entry name" value="DNA methylase specificity domains"/>
    <property type="match status" value="2"/>
</dbReference>
<dbReference type="CDD" id="cd17256">
    <property type="entry name" value="RMtype1_S_EcoJA65PI-TRD1-CR1_like"/>
    <property type="match status" value="1"/>
</dbReference>
<dbReference type="PANTHER" id="PTHR30408">
    <property type="entry name" value="TYPE-1 RESTRICTION ENZYME ECOKI SPECIFICITY PROTEIN"/>
    <property type="match status" value="1"/>
</dbReference>
<reference evidence="5 6" key="1">
    <citation type="submission" date="2023-07" db="EMBL/GenBank/DDBJ databases">
        <title>Genomic Encyclopedia of Type Strains, Phase IV (KMG-IV): sequencing the most valuable type-strain genomes for metagenomic binning, comparative biology and taxonomic classification.</title>
        <authorList>
            <person name="Goeker M."/>
        </authorList>
    </citation>
    <scope>NUCLEOTIDE SEQUENCE [LARGE SCALE GENOMIC DNA]</scope>
    <source>
        <strain evidence="5 6">DSM 9768</strain>
    </source>
</reference>
<dbReference type="CDD" id="cd17260">
    <property type="entry name" value="RMtype1_S_EcoEI-TRD1-CR1_like"/>
    <property type="match status" value="1"/>
</dbReference>
<evidence type="ECO:0000256" key="2">
    <source>
        <dbReference type="ARBA" id="ARBA00022747"/>
    </source>
</evidence>
<dbReference type="EC" id="3.1.21.3" evidence="5"/>
<dbReference type="GO" id="GO:0009035">
    <property type="term" value="F:type I site-specific deoxyribonuclease activity"/>
    <property type="evidence" value="ECO:0007669"/>
    <property type="project" value="UniProtKB-EC"/>
</dbReference>
<sequence>MKRITIGEIADVKGGKRLPKGKDVQDEVTEHPYIRVVDLGEYGVNLQTIKYITKDVHEQIKKYTITSNDIYISIAGTIGRVGIVPQHLSNANLTENAAKIVIKDKRVNHKYLMYFLKSPLGQGQIASKTGGTSQPKLALFRIKEIEFLLPDLTTQDKIVFFLSAYDELIENNLRRITLLEKSVHLLFNEWFIKLRFPGYEHSQITDGVPNGWEKISATSIMEINPKTIVVKDNINKYVEMAALSENSMVITEAGKREGNSGSKFQNHDTLFARITPCLENGKTGYVNFLSENETAIGSTEFIVLRAKGIPPEFVYCLARTYSFRENAIKSMIGSSGRQRVHVSCFDDFLTLKPTDTILEMFSELANPIFNQIKTLTLINQKLRKTRDLLLPKLMNGEVKV</sequence>
<evidence type="ECO:0000256" key="1">
    <source>
        <dbReference type="ARBA" id="ARBA00010923"/>
    </source>
</evidence>
<keyword evidence="2" id="KW-0680">Restriction system</keyword>
<evidence type="ECO:0000313" key="5">
    <source>
        <dbReference type="EMBL" id="MDQ0257092.1"/>
    </source>
</evidence>
<dbReference type="SUPFAM" id="SSF116734">
    <property type="entry name" value="DNA methylase specificity domain"/>
    <property type="match status" value="2"/>
</dbReference>
<proteinExistence type="inferred from homology"/>
<comment type="similarity">
    <text evidence="1">Belongs to the type-I restriction system S methylase family.</text>
</comment>
<organism evidence="5 6">
    <name type="scientific">Evansella vedderi</name>
    <dbReference type="NCBI Taxonomy" id="38282"/>
    <lineage>
        <taxon>Bacteria</taxon>
        <taxon>Bacillati</taxon>
        <taxon>Bacillota</taxon>
        <taxon>Bacilli</taxon>
        <taxon>Bacillales</taxon>
        <taxon>Bacillaceae</taxon>
        <taxon>Evansella</taxon>
    </lineage>
</organism>
<dbReference type="InterPro" id="IPR052021">
    <property type="entry name" value="Type-I_RS_S_subunit"/>
</dbReference>
<evidence type="ECO:0000313" key="6">
    <source>
        <dbReference type="Proteomes" id="UP001230005"/>
    </source>
</evidence>
<name>A0ABU0A0U3_9BACI</name>
<evidence type="ECO:0000259" key="4">
    <source>
        <dbReference type="Pfam" id="PF01420"/>
    </source>
</evidence>
<accession>A0ABU0A0U3</accession>
<evidence type="ECO:0000256" key="3">
    <source>
        <dbReference type="ARBA" id="ARBA00023125"/>
    </source>
</evidence>
<dbReference type="Proteomes" id="UP001230005">
    <property type="component" value="Unassembled WGS sequence"/>
</dbReference>
<dbReference type="InterPro" id="IPR000055">
    <property type="entry name" value="Restrct_endonuc_typeI_TRD"/>
</dbReference>
<feature type="domain" description="Type I restriction modification DNA specificity" evidence="4">
    <location>
        <begin position="3"/>
        <end position="178"/>
    </location>
</feature>
<dbReference type="PANTHER" id="PTHR30408:SF13">
    <property type="entry name" value="TYPE I RESTRICTION ENZYME HINDI SPECIFICITY SUBUNIT"/>
    <property type="match status" value="1"/>
</dbReference>
<dbReference type="EMBL" id="JAUSUG010000023">
    <property type="protein sequence ID" value="MDQ0257092.1"/>
    <property type="molecule type" value="Genomic_DNA"/>
</dbReference>
<dbReference type="RefSeq" id="WP_307330264.1">
    <property type="nucleotide sequence ID" value="NZ_JAUSUG010000023.1"/>
</dbReference>
<keyword evidence="3" id="KW-0238">DNA-binding</keyword>